<dbReference type="Gene3D" id="1.20.1250.20">
    <property type="entry name" value="MFS general substrate transporter like domains"/>
    <property type="match status" value="2"/>
</dbReference>
<dbReference type="Proteomes" id="UP000178448">
    <property type="component" value="Unassembled WGS sequence"/>
</dbReference>
<keyword evidence="2 4" id="KW-1133">Transmembrane helix</keyword>
<keyword evidence="3 4" id="KW-0472">Membrane</keyword>
<dbReference type="PROSITE" id="PS50850">
    <property type="entry name" value="MFS"/>
    <property type="match status" value="1"/>
</dbReference>
<dbReference type="STRING" id="1798374.A2Z33_05395"/>
<feature type="transmembrane region" description="Helical" evidence="4">
    <location>
        <begin position="214"/>
        <end position="234"/>
    </location>
</feature>
<feature type="transmembrane region" description="Helical" evidence="4">
    <location>
        <begin position="144"/>
        <end position="165"/>
    </location>
</feature>
<feature type="transmembrane region" description="Helical" evidence="4">
    <location>
        <begin position="278"/>
        <end position="296"/>
    </location>
</feature>
<dbReference type="AlphaFoldDB" id="A0A1F5YM96"/>
<gene>
    <name evidence="6" type="ORF">A2Z33_05395</name>
</gene>
<evidence type="ECO:0000256" key="1">
    <source>
        <dbReference type="ARBA" id="ARBA00022692"/>
    </source>
</evidence>
<sequence>MKRRISPDIPRPVVFLGLVSFFNDIASEMIYPVLPIFLTQVLGTPVAIVGVIEGIAEATASISKLTFGYISDRVGRRKPFVTLGYGFGAVSKIMIALASGWPAVLLARFADRMGKGLRTAARDSMLLSSAPAGRRGFVFGFHRAFDSLGAVIGPLLGLALIQIYAGDMRKIFFWAVLPASVSVLVIIFTVPEARKFEIPGRRFAVDWSLLTKKLKLFLLVSFLFTLGNSSDVFLLLKAKSLGMTTTLVILAYVLYNVTQTVLATPAGSLSDRIGARKVYLWGLLVFAIVYFLFGFARSPAHLFLLFPVYGLYIAATDGVSKAFISQYVTENQSGTFFGLHQLLNAVAGFAASVIGGIIWTRISPAATFWYGSIMAMIAFMFFSLISPGKQPDNST</sequence>
<keyword evidence="1 4" id="KW-0812">Transmembrane</keyword>
<evidence type="ECO:0000313" key="7">
    <source>
        <dbReference type="Proteomes" id="UP000178448"/>
    </source>
</evidence>
<organism evidence="6 7">
    <name type="scientific">Candidatus Gottesmanbacteria bacterium RBG_16_52_11</name>
    <dbReference type="NCBI Taxonomy" id="1798374"/>
    <lineage>
        <taxon>Bacteria</taxon>
        <taxon>Candidatus Gottesmaniibacteriota</taxon>
    </lineage>
</organism>
<dbReference type="SUPFAM" id="SSF103473">
    <property type="entry name" value="MFS general substrate transporter"/>
    <property type="match status" value="1"/>
</dbReference>
<feature type="transmembrane region" description="Helical" evidence="4">
    <location>
        <begin position="240"/>
        <end position="257"/>
    </location>
</feature>
<protein>
    <recommendedName>
        <fullName evidence="5">Major facilitator superfamily (MFS) profile domain-containing protein</fullName>
    </recommendedName>
</protein>
<name>A0A1F5YM96_9BACT</name>
<dbReference type="PANTHER" id="PTHR23518">
    <property type="entry name" value="C-METHYLTRANSFERASE"/>
    <property type="match status" value="1"/>
</dbReference>
<feature type="domain" description="Major facilitator superfamily (MFS) profile" evidence="5">
    <location>
        <begin position="12"/>
        <end position="390"/>
    </location>
</feature>
<dbReference type="InterPro" id="IPR036259">
    <property type="entry name" value="MFS_trans_sf"/>
</dbReference>
<proteinExistence type="predicted"/>
<comment type="caution">
    <text evidence="6">The sequence shown here is derived from an EMBL/GenBank/DDBJ whole genome shotgun (WGS) entry which is preliminary data.</text>
</comment>
<dbReference type="PANTHER" id="PTHR23518:SF2">
    <property type="entry name" value="MAJOR FACILITATOR SUPERFAMILY TRANSPORTER"/>
    <property type="match status" value="1"/>
</dbReference>
<evidence type="ECO:0000256" key="3">
    <source>
        <dbReference type="ARBA" id="ARBA00023136"/>
    </source>
</evidence>
<dbReference type="CDD" id="cd17370">
    <property type="entry name" value="MFS_MJ1317_like"/>
    <property type="match status" value="1"/>
</dbReference>
<feature type="transmembrane region" description="Helical" evidence="4">
    <location>
        <begin position="302"/>
        <end position="324"/>
    </location>
</feature>
<dbReference type="Pfam" id="PF07690">
    <property type="entry name" value="MFS_1"/>
    <property type="match status" value="1"/>
</dbReference>
<feature type="transmembrane region" description="Helical" evidence="4">
    <location>
        <begin position="83"/>
        <end position="107"/>
    </location>
</feature>
<dbReference type="InterPro" id="IPR020846">
    <property type="entry name" value="MFS_dom"/>
</dbReference>
<evidence type="ECO:0000259" key="5">
    <source>
        <dbReference type="PROSITE" id="PS50850"/>
    </source>
</evidence>
<evidence type="ECO:0000256" key="2">
    <source>
        <dbReference type="ARBA" id="ARBA00022989"/>
    </source>
</evidence>
<dbReference type="InterPro" id="IPR011701">
    <property type="entry name" value="MFS"/>
</dbReference>
<dbReference type="GO" id="GO:0022857">
    <property type="term" value="F:transmembrane transporter activity"/>
    <property type="evidence" value="ECO:0007669"/>
    <property type="project" value="InterPro"/>
</dbReference>
<feature type="transmembrane region" description="Helical" evidence="4">
    <location>
        <begin position="368"/>
        <end position="385"/>
    </location>
</feature>
<accession>A0A1F5YM96</accession>
<dbReference type="EMBL" id="MFJD01000018">
    <property type="protein sequence ID" value="OGG01319.1"/>
    <property type="molecule type" value="Genomic_DNA"/>
</dbReference>
<evidence type="ECO:0000313" key="6">
    <source>
        <dbReference type="EMBL" id="OGG01319.1"/>
    </source>
</evidence>
<feature type="transmembrane region" description="Helical" evidence="4">
    <location>
        <begin position="12"/>
        <end position="34"/>
    </location>
</feature>
<evidence type="ECO:0000256" key="4">
    <source>
        <dbReference type="SAM" id="Phobius"/>
    </source>
</evidence>
<feature type="transmembrane region" description="Helical" evidence="4">
    <location>
        <begin position="171"/>
        <end position="193"/>
    </location>
</feature>
<reference evidence="6 7" key="1">
    <citation type="journal article" date="2016" name="Nat. Commun.">
        <title>Thousands of microbial genomes shed light on interconnected biogeochemical processes in an aquifer system.</title>
        <authorList>
            <person name="Anantharaman K."/>
            <person name="Brown C.T."/>
            <person name="Hug L.A."/>
            <person name="Sharon I."/>
            <person name="Castelle C.J."/>
            <person name="Probst A.J."/>
            <person name="Thomas B.C."/>
            <person name="Singh A."/>
            <person name="Wilkins M.J."/>
            <person name="Karaoz U."/>
            <person name="Brodie E.L."/>
            <person name="Williams K.H."/>
            <person name="Hubbard S.S."/>
            <person name="Banfield J.F."/>
        </authorList>
    </citation>
    <scope>NUCLEOTIDE SEQUENCE [LARGE SCALE GENOMIC DNA]</scope>
</reference>
<feature type="transmembrane region" description="Helical" evidence="4">
    <location>
        <begin position="336"/>
        <end position="362"/>
    </location>
</feature>